<proteinExistence type="predicted"/>
<keyword evidence="4" id="KW-1185">Reference proteome</keyword>
<dbReference type="AlphaFoldDB" id="A0A853DJ06"/>
<dbReference type="EMBL" id="JACCFW010000001">
    <property type="protein sequence ID" value="NYJ74165.1"/>
    <property type="molecule type" value="Genomic_DNA"/>
</dbReference>
<feature type="domain" description="Mycothiol-dependent maleylpyruvate isomerase metal-binding" evidence="2">
    <location>
        <begin position="14"/>
        <end position="134"/>
    </location>
</feature>
<dbReference type="InterPro" id="IPR024344">
    <property type="entry name" value="MDMPI_metal-binding"/>
</dbReference>
<dbReference type="PANTHER" id="PTHR40758">
    <property type="entry name" value="CONSERVED PROTEIN"/>
    <property type="match status" value="1"/>
</dbReference>
<dbReference type="GO" id="GO:0046872">
    <property type="term" value="F:metal ion binding"/>
    <property type="evidence" value="ECO:0007669"/>
    <property type="project" value="InterPro"/>
</dbReference>
<name>A0A853DJ06_9MICO</name>
<evidence type="ECO:0000313" key="3">
    <source>
        <dbReference type="EMBL" id="NYJ74165.1"/>
    </source>
</evidence>
<organism evidence="3 4">
    <name type="scientific">Allobranchiibius huperziae</name>
    <dbReference type="NCBI Taxonomy" id="1874116"/>
    <lineage>
        <taxon>Bacteria</taxon>
        <taxon>Bacillati</taxon>
        <taxon>Actinomycetota</taxon>
        <taxon>Actinomycetes</taxon>
        <taxon>Micrococcales</taxon>
        <taxon>Dermacoccaceae</taxon>
        <taxon>Allobranchiibius</taxon>
    </lineage>
</organism>
<evidence type="ECO:0000313" key="4">
    <source>
        <dbReference type="Proteomes" id="UP000571817"/>
    </source>
</evidence>
<dbReference type="Pfam" id="PF07398">
    <property type="entry name" value="MDMPI_C"/>
    <property type="match status" value="1"/>
</dbReference>
<sequence>MASTLSFETYLDGIHEATARLREEAWQAGSLATVPTCPQWNVGHLVAHQGMVHRWAAGVLAGGPETDTEEVEREGLETIDPGVWLQDGCDELVGCLRAVPADADVAFFMESPMGGRDSWARRQCHETTIHSIDALAARLGQRADADEVDLSPGFAADGVDELLCSFMPRRRFDLRSSSPVTVTVHSTDTGDSWLLSFGDELPVAQRDRTADHPDAAIEGTAVELYLALWNRGAQIRWEGRDVLSLWRDRMKVTWD</sequence>
<comment type="caution">
    <text evidence="3">The sequence shown here is derived from an EMBL/GenBank/DDBJ whole genome shotgun (WGS) entry which is preliminary data.</text>
</comment>
<reference evidence="3 4" key="1">
    <citation type="submission" date="2020-07" db="EMBL/GenBank/DDBJ databases">
        <title>Sequencing the genomes of 1000 actinobacteria strains.</title>
        <authorList>
            <person name="Klenk H.-P."/>
        </authorList>
    </citation>
    <scope>NUCLEOTIDE SEQUENCE [LARGE SCALE GENOMIC DNA]</scope>
    <source>
        <strain evidence="3 4">DSM 29531</strain>
    </source>
</reference>
<dbReference type="InterPro" id="IPR010872">
    <property type="entry name" value="MDMPI_C-term_domain"/>
</dbReference>
<accession>A0A853DJ06</accession>
<dbReference type="GO" id="GO:0005886">
    <property type="term" value="C:plasma membrane"/>
    <property type="evidence" value="ECO:0007669"/>
    <property type="project" value="TreeGrafter"/>
</dbReference>
<protein>
    <submittedName>
        <fullName evidence="3">Uncharacterized protein (TIGR03083 family)</fullName>
    </submittedName>
</protein>
<feature type="domain" description="MDMPI C-terminal" evidence="1">
    <location>
        <begin position="154"/>
        <end position="232"/>
    </location>
</feature>
<dbReference type="SUPFAM" id="SSF109854">
    <property type="entry name" value="DinB/YfiT-like putative metalloenzymes"/>
    <property type="match status" value="1"/>
</dbReference>
<dbReference type="Proteomes" id="UP000571817">
    <property type="component" value="Unassembled WGS sequence"/>
</dbReference>
<dbReference type="NCBIfam" id="TIGR03083">
    <property type="entry name" value="maleylpyruvate isomerase family mycothiol-dependent enzyme"/>
    <property type="match status" value="1"/>
</dbReference>
<dbReference type="InterPro" id="IPR017517">
    <property type="entry name" value="Maleyloyr_isom"/>
</dbReference>
<evidence type="ECO:0000259" key="1">
    <source>
        <dbReference type="Pfam" id="PF07398"/>
    </source>
</evidence>
<dbReference type="InterPro" id="IPR034660">
    <property type="entry name" value="DinB/YfiT-like"/>
</dbReference>
<evidence type="ECO:0000259" key="2">
    <source>
        <dbReference type="Pfam" id="PF11716"/>
    </source>
</evidence>
<dbReference type="PANTHER" id="PTHR40758:SF1">
    <property type="entry name" value="CONSERVED PROTEIN"/>
    <property type="match status" value="1"/>
</dbReference>
<dbReference type="Pfam" id="PF11716">
    <property type="entry name" value="MDMPI_N"/>
    <property type="match status" value="1"/>
</dbReference>
<gene>
    <name evidence="3" type="ORF">HNR15_001128</name>
</gene>
<dbReference type="RefSeq" id="WP_179479844.1">
    <property type="nucleotide sequence ID" value="NZ_JACCFW010000001.1"/>
</dbReference>